<evidence type="ECO:0000313" key="14">
    <source>
        <dbReference type="Proteomes" id="UP000031675"/>
    </source>
</evidence>
<dbReference type="GO" id="GO:0061630">
    <property type="term" value="F:ubiquitin protein ligase activity"/>
    <property type="evidence" value="ECO:0007669"/>
    <property type="project" value="UniProtKB-EC"/>
</dbReference>
<dbReference type="GO" id="GO:0016020">
    <property type="term" value="C:membrane"/>
    <property type="evidence" value="ECO:0007669"/>
    <property type="project" value="UniProtKB-SubCell"/>
</dbReference>
<evidence type="ECO:0000256" key="3">
    <source>
        <dbReference type="ARBA" id="ARBA00012483"/>
    </source>
</evidence>
<evidence type="ECO:0000256" key="6">
    <source>
        <dbReference type="ARBA" id="ARBA00022723"/>
    </source>
</evidence>
<gene>
    <name evidence="13" type="ORF">LP52_07635</name>
</gene>
<keyword evidence="10" id="KW-1133">Transmembrane helix</keyword>
<protein>
    <recommendedName>
        <fullName evidence="3">RING-type E3 ubiquitin transferase</fullName>
        <ecNumber evidence="3">2.3.2.27</ecNumber>
    </recommendedName>
</protein>
<keyword evidence="5" id="KW-0812">Transmembrane</keyword>
<evidence type="ECO:0000256" key="9">
    <source>
        <dbReference type="ARBA" id="ARBA00022833"/>
    </source>
</evidence>
<dbReference type="EC" id="2.3.2.27" evidence="3"/>
<evidence type="ECO:0000256" key="4">
    <source>
        <dbReference type="ARBA" id="ARBA00022679"/>
    </source>
</evidence>
<keyword evidence="8" id="KW-0833">Ubl conjugation pathway</keyword>
<dbReference type="GO" id="GO:0016567">
    <property type="term" value="P:protein ubiquitination"/>
    <property type="evidence" value="ECO:0007669"/>
    <property type="project" value="InterPro"/>
</dbReference>
<reference evidence="14" key="1">
    <citation type="journal article" date="2015" name="Chem. Biol.">
        <title>Structure, bioactivity, and resistance mechanism of streptomonomicin, an unusual lasso Peptide from an understudied halophilic actinomycete.</title>
        <authorList>
            <person name="Metelev M."/>
            <person name="Tietz J.I."/>
            <person name="Melby J.O."/>
            <person name="Blair P.M."/>
            <person name="Zhu L."/>
            <person name="Livnat I."/>
            <person name="Severinov K."/>
            <person name="Mitchell D.A."/>
        </authorList>
    </citation>
    <scope>NUCLEOTIDE SEQUENCE [LARGE SCALE GENOMIC DNA]</scope>
    <source>
        <strain evidence="14">YIM 90003</strain>
    </source>
</reference>
<keyword evidence="9" id="KW-0862">Zinc</keyword>
<organism evidence="13 14">
    <name type="scientific">Streptomonospora alba</name>
    <dbReference type="NCBI Taxonomy" id="183763"/>
    <lineage>
        <taxon>Bacteria</taxon>
        <taxon>Bacillati</taxon>
        <taxon>Actinomycetota</taxon>
        <taxon>Actinomycetes</taxon>
        <taxon>Streptosporangiales</taxon>
        <taxon>Nocardiopsidaceae</taxon>
        <taxon>Streptomonospora</taxon>
    </lineage>
</organism>
<keyword evidence="6" id="KW-0479">Metal-binding</keyword>
<comment type="subcellular location">
    <subcellularLocation>
        <location evidence="2">Membrane</location>
        <topology evidence="2">Multi-pass membrane protein</topology>
    </subcellularLocation>
</comment>
<accession>A0A0C2FJ81</accession>
<evidence type="ECO:0000256" key="5">
    <source>
        <dbReference type="ARBA" id="ARBA00022692"/>
    </source>
</evidence>
<feature type="domain" description="E3 Ubiquitin ligase MUL1-like" evidence="12">
    <location>
        <begin position="138"/>
        <end position="216"/>
    </location>
</feature>
<evidence type="ECO:0000256" key="7">
    <source>
        <dbReference type="ARBA" id="ARBA00022771"/>
    </source>
</evidence>
<dbReference type="InterPro" id="IPR022170">
    <property type="entry name" value="MUL1-like"/>
</dbReference>
<dbReference type="Pfam" id="PF12483">
    <property type="entry name" value="GIDE"/>
    <property type="match status" value="1"/>
</dbReference>
<keyword evidence="14" id="KW-1185">Reference proteome</keyword>
<dbReference type="EMBL" id="JROO01000012">
    <property type="protein sequence ID" value="KIH99369.1"/>
    <property type="molecule type" value="Genomic_DNA"/>
</dbReference>
<evidence type="ECO:0000256" key="10">
    <source>
        <dbReference type="ARBA" id="ARBA00022989"/>
    </source>
</evidence>
<dbReference type="OrthoDB" id="3469619at2"/>
<dbReference type="AlphaFoldDB" id="A0A0C2FJ81"/>
<comment type="caution">
    <text evidence="13">The sequence shown here is derived from an EMBL/GenBank/DDBJ whole genome shotgun (WGS) entry which is preliminary data.</text>
</comment>
<dbReference type="STRING" id="183763.LP52_07635"/>
<dbReference type="GO" id="GO:0008270">
    <property type="term" value="F:zinc ion binding"/>
    <property type="evidence" value="ECO:0007669"/>
    <property type="project" value="UniProtKB-KW"/>
</dbReference>
<comment type="catalytic activity">
    <reaction evidence="1">
        <text>S-ubiquitinyl-[E2 ubiquitin-conjugating enzyme]-L-cysteine + [acceptor protein]-L-lysine = [E2 ubiquitin-conjugating enzyme]-L-cysteine + N(6)-ubiquitinyl-[acceptor protein]-L-lysine.</text>
        <dbReference type="EC" id="2.3.2.27"/>
    </reaction>
</comment>
<dbReference type="Proteomes" id="UP000031675">
    <property type="component" value="Unassembled WGS sequence"/>
</dbReference>
<evidence type="ECO:0000256" key="8">
    <source>
        <dbReference type="ARBA" id="ARBA00022786"/>
    </source>
</evidence>
<evidence type="ECO:0000259" key="12">
    <source>
        <dbReference type="Pfam" id="PF12483"/>
    </source>
</evidence>
<name>A0A0C2FJ81_9ACTN</name>
<proteinExistence type="predicted"/>
<sequence length="262" mass="27576">MLVIGVALLLAAAILAPLAVRSLRRWRGRRAADEVRPRSLAEQAGGEVAVSGVAVAGPQGAVESRLARSECVWHGHEVLRHYWSLTEDSGSGERVRVRACDSIADYGAADAFGIAGSAGAAQRTRSPVLVDPADAALSGADLCLQRVVGRPQRGVPAPADDLLPRVKGRISGLFRGETIEFEYREWVLRPGDPITVHGRVELRDGHPVLTAPPDGRLRIERRRDGVEQEGGGSRGAVDALLLSGSTVVSACTGVLLVVAGAV</sequence>
<evidence type="ECO:0000313" key="13">
    <source>
        <dbReference type="EMBL" id="KIH99369.1"/>
    </source>
</evidence>
<evidence type="ECO:0000256" key="11">
    <source>
        <dbReference type="ARBA" id="ARBA00023136"/>
    </source>
</evidence>
<evidence type="ECO:0000256" key="2">
    <source>
        <dbReference type="ARBA" id="ARBA00004141"/>
    </source>
</evidence>
<keyword evidence="7" id="KW-0863">Zinc-finger</keyword>
<dbReference type="RefSeq" id="WP_040271959.1">
    <property type="nucleotide sequence ID" value="NZ_JROO01000012.1"/>
</dbReference>
<keyword evidence="11" id="KW-0472">Membrane</keyword>
<evidence type="ECO:0000256" key="1">
    <source>
        <dbReference type="ARBA" id="ARBA00000900"/>
    </source>
</evidence>
<keyword evidence="4" id="KW-0808">Transferase</keyword>